<evidence type="ECO:0000313" key="2">
    <source>
        <dbReference type="EnsemblPlants" id="KEH41624"/>
    </source>
</evidence>
<reference evidence="1 3" key="2">
    <citation type="journal article" date="2014" name="BMC Genomics">
        <title>An improved genome release (version Mt4.0) for the model legume Medicago truncatula.</title>
        <authorList>
            <person name="Tang H."/>
            <person name="Krishnakumar V."/>
            <person name="Bidwell S."/>
            <person name="Rosen B."/>
            <person name="Chan A."/>
            <person name="Zhou S."/>
            <person name="Gentzbittel L."/>
            <person name="Childs K.L."/>
            <person name="Yandell M."/>
            <person name="Gundlach H."/>
            <person name="Mayer K.F."/>
            <person name="Schwartz D.C."/>
            <person name="Town C.D."/>
        </authorList>
    </citation>
    <scope>GENOME REANNOTATION</scope>
    <source>
        <strain evidence="1">A17</strain>
        <strain evidence="2 3">cv. Jemalong A17</strain>
    </source>
</reference>
<dbReference type="Proteomes" id="UP000002051">
    <property type="component" value="Unassembled WGS sequence"/>
</dbReference>
<dbReference type="EMBL" id="CM001217">
    <property type="protein sequence ID" value="KEH41624.1"/>
    <property type="molecule type" value="Genomic_DNA"/>
</dbReference>
<proteinExistence type="predicted"/>
<organism evidence="1 3">
    <name type="scientific">Medicago truncatula</name>
    <name type="common">Barrel medic</name>
    <name type="synonym">Medicago tribuloides</name>
    <dbReference type="NCBI Taxonomy" id="3880"/>
    <lineage>
        <taxon>Eukaryota</taxon>
        <taxon>Viridiplantae</taxon>
        <taxon>Streptophyta</taxon>
        <taxon>Embryophyta</taxon>
        <taxon>Tracheophyta</taxon>
        <taxon>Spermatophyta</taxon>
        <taxon>Magnoliopsida</taxon>
        <taxon>eudicotyledons</taxon>
        <taxon>Gunneridae</taxon>
        <taxon>Pentapetalae</taxon>
        <taxon>rosids</taxon>
        <taxon>fabids</taxon>
        <taxon>Fabales</taxon>
        <taxon>Fabaceae</taxon>
        <taxon>Papilionoideae</taxon>
        <taxon>50 kb inversion clade</taxon>
        <taxon>NPAAA clade</taxon>
        <taxon>Hologalegina</taxon>
        <taxon>IRL clade</taxon>
        <taxon>Trifolieae</taxon>
        <taxon>Medicago</taxon>
    </lineage>
</organism>
<name>A0A072VHW5_MEDTR</name>
<dbReference type="EnsemblPlants" id="KEH41624">
    <property type="protein sequence ID" value="KEH41624"/>
    <property type="gene ID" value="MTR_1g052915"/>
</dbReference>
<dbReference type="AlphaFoldDB" id="A0A072VHW5"/>
<dbReference type="PANTHER" id="PTHR33116">
    <property type="entry name" value="REVERSE TRANSCRIPTASE ZINC-BINDING DOMAIN-CONTAINING PROTEIN-RELATED-RELATED"/>
    <property type="match status" value="1"/>
</dbReference>
<reference evidence="1 3" key="1">
    <citation type="journal article" date="2011" name="Nature">
        <title>The Medicago genome provides insight into the evolution of rhizobial symbioses.</title>
        <authorList>
            <person name="Young N.D."/>
            <person name="Debelle F."/>
            <person name="Oldroyd G.E."/>
            <person name="Geurts R."/>
            <person name="Cannon S.B."/>
            <person name="Udvardi M.K."/>
            <person name="Benedito V.A."/>
            <person name="Mayer K.F."/>
            <person name="Gouzy J."/>
            <person name="Schoof H."/>
            <person name="Van de Peer Y."/>
            <person name="Proost S."/>
            <person name="Cook D.R."/>
            <person name="Meyers B.C."/>
            <person name="Spannagl M."/>
            <person name="Cheung F."/>
            <person name="De Mita S."/>
            <person name="Krishnakumar V."/>
            <person name="Gundlach H."/>
            <person name="Zhou S."/>
            <person name="Mudge J."/>
            <person name="Bharti A.K."/>
            <person name="Murray J.D."/>
            <person name="Naoumkina M.A."/>
            <person name="Rosen B."/>
            <person name="Silverstein K.A."/>
            <person name="Tang H."/>
            <person name="Rombauts S."/>
            <person name="Zhao P.X."/>
            <person name="Zhou P."/>
            <person name="Barbe V."/>
            <person name="Bardou P."/>
            <person name="Bechner M."/>
            <person name="Bellec A."/>
            <person name="Berger A."/>
            <person name="Berges H."/>
            <person name="Bidwell S."/>
            <person name="Bisseling T."/>
            <person name="Choisne N."/>
            <person name="Couloux A."/>
            <person name="Denny R."/>
            <person name="Deshpande S."/>
            <person name="Dai X."/>
            <person name="Doyle J.J."/>
            <person name="Dudez A.M."/>
            <person name="Farmer A.D."/>
            <person name="Fouteau S."/>
            <person name="Franken C."/>
            <person name="Gibelin C."/>
            <person name="Gish J."/>
            <person name="Goldstein S."/>
            <person name="Gonzalez A.J."/>
            <person name="Green P.J."/>
            <person name="Hallab A."/>
            <person name="Hartog M."/>
            <person name="Hua A."/>
            <person name="Humphray S.J."/>
            <person name="Jeong D.H."/>
            <person name="Jing Y."/>
            <person name="Jocker A."/>
            <person name="Kenton S.M."/>
            <person name="Kim D.J."/>
            <person name="Klee K."/>
            <person name="Lai H."/>
            <person name="Lang C."/>
            <person name="Lin S."/>
            <person name="Macmil S.L."/>
            <person name="Magdelenat G."/>
            <person name="Matthews L."/>
            <person name="McCorrison J."/>
            <person name="Monaghan E.L."/>
            <person name="Mun J.H."/>
            <person name="Najar F.Z."/>
            <person name="Nicholson C."/>
            <person name="Noirot C."/>
            <person name="O'Bleness M."/>
            <person name="Paule C.R."/>
            <person name="Poulain J."/>
            <person name="Prion F."/>
            <person name="Qin B."/>
            <person name="Qu C."/>
            <person name="Retzel E.F."/>
            <person name="Riddle C."/>
            <person name="Sallet E."/>
            <person name="Samain S."/>
            <person name="Samson N."/>
            <person name="Sanders I."/>
            <person name="Saurat O."/>
            <person name="Scarpelli C."/>
            <person name="Schiex T."/>
            <person name="Segurens B."/>
            <person name="Severin A.J."/>
            <person name="Sherrier D.J."/>
            <person name="Shi R."/>
            <person name="Sims S."/>
            <person name="Singer S.R."/>
            <person name="Sinharoy S."/>
            <person name="Sterck L."/>
            <person name="Viollet A."/>
            <person name="Wang B.B."/>
            <person name="Wang K."/>
            <person name="Wang M."/>
            <person name="Wang X."/>
            <person name="Warfsmann J."/>
            <person name="Weissenbach J."/>
            <person name="White D.D."/>
            <person name="White J.D."/>
            <person name="Wiley G.B."/>
            <person name="Wincker P."/>
            <person name="Xing Y."/>
            <person name="Yang L."/>
            <person name="Yao Z."/>
            <person name="Ying F."/>
            <person name="Zhai J."/>
            <person name="Zhou L."/>
            <person name="Zuber A."/>
            <person name="Denarie J."/>
            <person name="Dixon R.A."/>
            <person name="May G.D."/>
            <person name="Schwartz D.C."/>
            <person name="Rogers J."/>
            <person name="Quetier F."/>
            <person name="Town C.D."/>
            <person name="Roe B.A."/>
        </authorList>
    </citation>
    <scope>NUCLEOTIDE SEQUENCE [LARGE SCALE GENOMIC DNA]</scope>
    <source>
        <strain evidence="1">A17</strain>
        <strain evidence="2 3">cv. Jemalong A17</strain>
    </source>
</reference>
<sequence>MASELKVNFFKSCLMGINVAPEFMDMACNFLNCAQGVFPFKYFGLLVGGNPGRAITWDPLLDKFSKKLFSWGIGGGFVEMEVRGGPLFLDKVLVFKVGREGDSGGVLTGGGTEGVSKNLENGGTFQGDFFCWEGSFRSNPDMCQLGKDHLVTSRCS</sequence>
<accession>A0A072VHW5</accession>
<evidence type="ECO:0000313" key="3">
    <source>
        <dbReference type="Proteomes" id="UP000002051"/>
    </source>
</evidence>
<evidence type="ECO:0000313" key="1">
    <source>
        <dbReference type="EMBL" id="KEH41624.1"/>
    </source>
</evidence>
<reference evidence="2" key="3">
    <citation type="submission" date="2015-04" db="UniProtKB">
        <authorList>
            <consortium name="EnsemblPlants"/>
        </authorList>
    </citation>
    <scope>IDENTIFICATION</scope>
    <source>
        <strain evidence="2">cv. Jemalong A17</strain>
    </source>
</reference>
<dbReference type="PANTHER" id="PTHR33116:SF78">
    <property type="entry name" value="OS12G0587133 PROTEIN"/>
    <property type="match status" value="1"/>
</dbReference>
<protein>
    <submittedName>
        <fullName evidence="1 2">Uncharacterized protein</fullName>
    </submittedName>
</protein>
<gene>
    <name evidence="1" type="ordered locus">MTR_1g052915</name>
</gene>
<keyword evidence="3" id="KW-1185">Reference proteome</keyword>
<dbReference type="HOGENOM" id="CLU_1689329_0_0_1"/>